<organism evidence="3 4">
    <name type="scientific">Sphingomonas sanxanigenens DSM 19645 = NX02</name>
    <dbReference type="NCBI Taxonomy" id="1123269"/>
    <lineage>
        <taxon>Bacteria</taxon>
        <taxon>Pseudomonadati</taxon>
        <taxon>Pseudomonadota</taxon>
        <taxon>Alphaproteobacteria</taxon>
        <taxon>Sphingomonadales</taxon>
        <taxon>Sphingomonadaceae</taxon>
        <taxon>Sphingomonas</taxon>
    </lineage>
</organism>
<dbReference type="SMART" id="SM00645">
    <property type="entry name" value="Pept_C1"/>
    <property type="match status" value="1"/>
</dbReference>
<dbReference type="Gene3D" id="3.90.70.10">
    <property type="entry name" value="Cysteine proteinases"/>
    <property type="match status" value="1"/>
</dbReference>
<reference evidence="3 4" key="1">
    <citation type="submission" date="2013-07" db="EMBL/GenBank/DDBJ databases">
        <title>Completed genome of Sphingomonas sanxanigenens NX02.</title>
        <authorList>
            <person name="Ma T."/>
            <person name="Huang H."/>
            <person name="Wu M."/>
            <person name="Li X."/>
            <person name="Li G."/>
        </authorList>
    </citation>
    <scope>NUCLEOTIDE SEQUENCE [LARGE SCALE GENOMIC DNA]</scope>
    <source>
        <strain evidence="3 4">NX02</strain>
    </source>
</reference>
<proteinExistence type="inferred from homology"/>
<accession>W0AAX3</accession>
<keyword evidence="4" id="KW-1185">Reference proteome</keyword>
<dbReference type="Proteomes" id="UP000018851">
    <property type="component" value="Chromosome"/>
</dbReference>
<dbReference type="PANTHER" id="PTHR12411">
    <property type="entry name" value="CYSTEINE PROTEASE FAMILY C1-RELATED"/>
    <property type="match status" value="1"/>
</dbReference>
<feature type="domain" description="Peptidase C1A papain C-terminal" evidence="2">
    <location>
        <begin position="126"/>
        <end position="340"/>
    </location>
</feature>
<dbReference type="InterPro" id="IPR013128">
    <property type="entry name" value="Peptidase_C1A"/>
</dbReference>
<dbReference type="GO" id="GO:0008234">
    <property type="term" value="F:cysteine-type peptidase activity"/>
    <property type="evidence" value="ECO:0007669"/>
    <property type="project" value="InterPro"/>
</dbReference>
<dbReference type="AlphaFoldDB" id="W0AAX3"/>
<dbReference type="InterPro" id="IPR000668">
    <property type="entry name" value="Peptidase_C1A_C"/>
</dbReference>
<dbReference type="HOGENOM" id="CLU_674230_0_0_5"/>
<evidence type="ECO:0000313" key="3">
    <source>
        <dbReference type="EMBL" id="AHE55069.1"/>
    </source>
</evidence>
<dbReference type="Pfam" id="PF00112">
    <property type="entry name" value="Peptidase_C1"/>
    <property type="match status" value="1"/>
</dbReference>
<evidence type="ECO:0000256" key="1">
    <source>
        <dbReference type="ARBA" id="ARBA00008455"/>
    </source>
</evidence>
<dbReference type="EMBL" id="CP006644">
    <property type="protein sequence ID" value="AHE55069.1"/>
    <property type="molecule type" value="Genomic_DNA"/>
</dbReference>
<dbReference type="STRING" id="1123269.NX02_16955"/>
<dbReference type="SUPFAM" id="SSF54001">
    <property type="entry name" value="Cysteine proteinases"/>
    <property type="match status" value="1"/>
</dbReference>
<sequence>MSLEGNGYRSDFSAFGGHPVGDDFPGIAALRDLGITDAEQVAAIMALPDVRAQLDDVLGAAIGVDALADAAATMLPQQTFSAFAAAPAMGAFALGSLEPTAEVAAEIASLAVAPPAALMGFAAAALPPSVSHAKSMPPVRQQGPRGTCVAHALSAAHEHWRLASGETVEFSEQFLYHQIKLIDGAPGACGTWQVKGAEVLANIGAAREAVWPYNPNPPCNNNGVQPAGALGDAANYRIAPVVLGPRDVFAIKSALAAGSCVGFSVPVYNSWYQSTYATQTGRLNMRIGNEAGAGGHAMCLIGYQDDADQPGGGFFILRNSWGTAWGSQCPYGAGNGTIPYAYIANDCWEAVAMPPPRIRRRAKRRLLDLRRPWPFGAESGAGEEGDDVAERRPTIVIDTQGQFDIVIK</sequence>
<dbReference type="RefSeq" id="WP_025293256.1">
    <property type="nucleotide sequence ID" value="NZ_CP006644.1"/>
</dbReference>
<dbReference type="eggNOG" id="COG4870">
    <property type="taxonomic scope" value="Bacteria"/>
</dbReference>
<evidence type="ECO:0000259" key="2">
    <source>
        <dbReference type="SMART" id="SM00645"/>
    </source>
</evidence>
<protein>
    <recommendedName>
        <fullName evidence="2">Peptidase C1A papain C-terminal domain-containing protein</fullName>
    </recommendedName>
</protein>
<dbReference type="InterPro" id="IPR038765">
    <property type="entry name" value="Papain-like_cys_pep_sf"/>
</dbReference>
<evidence type="ECO:0000313" key="4">
    <source>
        <dbReference type="Proteomes" id="UP000018851"/>
    </source>
</evidence>
<name>W0AAX3_9SPHN</name>
<dbReference type="OrthoDB" id="5318987at2"/>
<dbReference type="PATRIC" id="fig|1123269.5.peg.3316"/>
<dbReference type="CDD" id="cd02619">
    <property type="entry name" value="Peptidase_C1"/>
    <property type="match status" value="1"/>
</dbReference>
<comment type="similarity">
    <text evidence="1">Belongs to the peptidase C1 family.</text>
</comment>
<gene>
    <name evidence="3" type="ORF">NX02_16955</name>
</gene>
<dbReference type="GO" id="GO:0006508">
    <property type="term" value="P:proteolysis"/>
    <property type="evidence" value="ECO:0007669"/>
    <property type="project" value="InterPro"/>
</dbReference>
<dbReference type="KEGG" id="ssan:NX02_16955"/>